<keyword evidence="3" id="KW-1185">Reference proteome</keyword>
<dbReference type="PANTHER" id="PTHR12756:SF9">
    <property type="entry name" value="CYTOSOLIC CARBOXYPEPTIDASE 6"/>
    <property type="match status" value="1"/>
</dbReference>
<evidence type="ECO:0000256" key="1">
    <source>
        <dbReference type="ARBA" id="ARBA00001947"/>
    </source>
</evidence>
<dbReference type="EMBL" id="BTRK01000002">
    <property type="protein sequence ID" value="GMR36649.1"/>
    <property type="molecule type" value="Genomic_DNA"/>
</dbReference>
<evidence type="ECO:0000313" key="3">
    <source>
        <dbReference type="Proteomes" id="UP001328107"/>
    </source>
</evidence>
<evidence type="ECO:0000313" key="2">
    <source>
        <dbReference type="EMBL" id="GMR36649.1"/>
    </source>
</evidence>
<organism evidence="2 3">
    <name type="scientific">Pristionchus mayeri</name>
    <dbReference type="NCBI Taxonomy" id="1317129"/>
    <lineage>
        <taxon>Eukaryota</taxon>
        <taxon>Metazoa</taxon>
        <taxon>Ecdysozoa</taxon>
        <taxon>Nematoda</taxon>
        <taxon>Chromadorea</taxon>
        <taxon>Rhabditida</taxon>
        <taxon>Rhabditina</taxon>
        <taxon>Diplogasteromorpha</taxon>
        <taxon>Diplogasteroidea</taxon>
        <taxon>Neodiplogasteridae</taxon>
        <taxon>Pristionchus</taxon>
    </lineage>
</organism>
<dbReference type="InterPro" id="IPR050821">
    <property type="entry name" value="Cytosolic_carboxypeptidase"/>
</dbReference>
<name>A0AAN5CBZ4_9BILA</name>
<dbReference type="Gene3D" id="3.40.630.10">
    <property type="entry name" value="Zn peptidases"/>
    <property type="match status" value="1"/>
</dbReference>
<dbReference type="AlphaFoldDB" id="A0AAN5CBZ4"/>
<evidence type="ECO:0008006" key="4">
    <source>
        <dbReference type="Google" id="ProtNLM"/>
    </source>
</evidence>
<dbReference type="SUPFAM" id="SSF53187">
    <property type="entry name" value="Zn-dependent exopeptidases"/>
    <property type="match status" value="1"/>
</dbReference>
<gene>
    <name evidence="2" type="ORF">PMAYCL1PPCAC_06844</name>
</gene>
<feature type="non-terminal residue" evidence="2">
    <location>
        <position position="149"/>
    </location>
</feature>
<reference evidence="3" key="1">
    <citation type="submission" date="2022-10" db="EMBL/GenBank/DDBJ databases">
        <title>Genome assembly of Pristionchus species.</title>
        <authorList>
            <person name="Yoshida K."/>
            <person name="Sommer R.J."/>
        </authorList>
    </citation>
    <scope>NUCLEOTIDE SEQUENCE [LARGE SCALE GENOMIC DNA]</scope>
    <source>
        <strain evidence="3">RS5460</strain>
    </source>
</reference>
<comment type="caution">
    <text evidence="2">The sequence shown here is derived from an EMBL/GenBank/DDBJ whole genome shotgun (WGS) entry which is preliminary data.</text>
</comment>
<comment type="cofactor">
    <cofactor evidence="1">
        <name>Zn(2+)</name>
        <dbReference type="ChEBI" id="CHEBI:29105"/>
    </cofactor>
</comment>
<dbReference type="Proteomes" id="UP001328107">
    <property type="component" value="Unassembled WGS sequence"/>
</dbReference>
<protein>
    <recommendedName>
        <fullName evidence="4">Peptidase</fullName>
    </recommendedName>
</protein>
<accession>A0AAN5CBZ4</accession>
<proteinExistence type="predicted"/>
<dbReference type="PANTHER" id="PTHR12756">
    <property type="entry name" value="CYTOSOLIC CARBOXYPEPTIDASE"/>
    <property type="match status" value="1"/>
</dbReference>
<sequence>MVDIVLYIDIHAHSQKTNSFLYGNPSNLENHKDRKLWLPYALSSVADDFSLAYTQFNKDADKEGTGRRAMGSVLSCECFTLEVSFFSYRPSDSLTAKPIPYLSCKYESLGEHLCLAVKSYVESLRNELSLSLVNTINCLLKKTKQLRGL</sequence>